<protein>
    <submittedName>
        <fullName evidence="1">Uncharacterized protein</fullName>
    </submittedName>
</protein>
<evidence type="ECO:0000313" key="1">
    <source>
        <dbReference type="EMBL" id="WOJ95791.1"/>
    </source>
</evidence>
<dbReference type="RefSeq" id="WP_407326490.1">
    <property type="nucleotide sequence ID" value="NZ_CP136865.1"/>
</dbReference>
<proteinExistence type="predicted"/>
<dbReference type="Proteomes" id="UP001626549">
    <property type="component" value="Chromosome"/>
</dbReference>
<accession>A0ABZ0ICM6</accession>
<organism evidence="1 2">
    <name type="scientific">Congregibacter brevis</name>
    <dbReference type="NCBI Taxonomy" id="3081201"/>
    <lineage>
        <taxon>Bacteria</taxon>
        <taxon>Pseudomonadati</taxon>
        <taxon>Pseudomonadota</taxon>
        <taxon>Gammaproteobacteria</taxon>
        <taxon>Cellvibrionales</taxon>
        <taxon>Halieaceae</taxon>
        <taxon>Congregibacter</taxon>
    </lineage>
</organism>
<gene>
    <name evidence="1" type="ORF">R0137_11110</name>
</gene>
<name>A0ABZ0ICM6_9GAMM</name>
<keyword evidence="2" id="KW-1185">Reference proteome</keyword>
<sequence length="80" mass="8967">MICTRNEESLNYARRIEELIGRTEKLIHIASKTDNESELEALLEGASSTAFTAQQLTEDLINNLTRDVAKAAESTRKNND</sequence>
<evidence type="ECO:0000313" key="2">
    <source>
        <dbReference type="Proteomes" id="UP001626549"/>
    </source>
</evidence>
<reference evidence="1 2" key="1">
    <citation type="submission" date="2023-10" db="EMBL/GenBank/DDBJ databases">
        <title>Two novel species belonging to the OM43/NOR5 clade.</title>
        <authorList>
            <person name="Park M."/>
        </authorList>
    </citation>
    <scope>NUCLEOTIDE SEQUENCE [LARGE SCALE GENOMIC DNA]</scope>
    <source>
        <strain evidence="1 2">IMCC45268</strain>
    </source>
</reference>
<dbReference type="EMBL" id="CP136865">
    <property type="protein sequence ID" value="WOJ95791.1"/>
    <property type="molecule type" value="Genomic_DNA"/>
</dbReference>